<feature type="compositionally biased region" description="Polar residues" evidence="1">
    <location>
        <begin position="1"/>
        <end position="11"/>
    </location>
</feature>
<evidence type="ECO:0000256" key="1">
    <source>
        <dbReference type="SAM" id="MobiDB-lite"/>
    </source>
</evidence>
<dbReference type="Proteomes" id="UP000187609">
    <property type="component" value="Unassembled WGS sequence"/>
</dbReference>
<dbReference type="AlphaFoldDB" id="A0A314LBI1"/>
<organism evidence="3 4">
    <name type="scientific">Nicotiana attenuata</name>
    <name type="common">Coyote tobacco</name>
    <dbReference type="NCBI Taxonomy" id="49451"/>
    <lineage>
        <taxon>Eukaryota</taxon>
        <taxon>Viridiplantae</taxon>
        <taxon>Streptophyta</taxon>
        <taxon>Embryophyta</taxon>
        <taxon>Tracheophyta</taxon>
        <taxon>Spermatophyta</taxon>
        <taxon>Magnoliopsida</taxon>
        <taxon>eudicotyledons</taxon>
        <taxon>Gunneridae</taxon>
        <taxon>Pentapetalae</taxon>
        <taxon>asterids</taxon>
        <taxon>lamiids</taxon>
        <taxon>Solanales</taxon>
        <taxon>Solanaceae</taxon>
        <taxon>Nicotianoideae</taxon>
        <taxon>Nicotianeae</taxon>
        <taxon>Nicotiana</taxon>
    </lineage>
</organism>
<proteinExistence type="predicted"/>
<feature type="compositionally biased region" description="Basic and acidic residues" evidence="1">
    <location>
        <begin position="12"/>
        <end position="36"/>
    </location>
</feature>
<reference evidence="3" key="1">
    <citation type="submission" date="2016-11" db="EMBL/GenBank/DDBJ databases">
        <title>The genome of Nicotiana attenuata.</title>
        <authorList>
            <person name="Xu S."/>
            <person name="Brockmoeller T."/>
            <person name="Gaquerel E."/>
            <person name="Navarro A."/>
            <person name="Kuhl H."/>
            <person name="Gase K."/>
            <person name="Ling Z."/>
            <person name="Zhou W."/>
            <person name="Kreitzer C."/>
            <person name="Stanke M."/>
            <person name="Tang H."/>
            <person name="Lyons E."/>
            <person name="Pandey P."/>
            <person name="Pandey S.P."/>
            <person name="Timmermann B."/>
            <person name="Baldwin I.T."/>
        </authorList>
    </citation>
    <scope>NUCLEOTIDE SEQUENCE [LARGE SCALE GENOMIC DNA]</scope>
    <source>
        <strain evidence="3">UT</strain>
    </source>
</reference>
<feature type="compositionally biased region" description="Polar residues" evidence="1">
    <location>
        <begin position="341"/>
        <end position="360"/>
    </location>
</feature>
<comment type="caution">
    <text evidence="3">The sequence shown here is derived from an EMBL/GenBank/DDBJ whole genome shotgun (WGS) entry which is preliminary data.</text>
</comment>
<feature type="region of interest" description="Disordered" evidence="1">
    <location>
        <begin position="1"/>
        <end position="102"/>
    </location>
</feature>
<dbReference type="Pfam" id="PF20167">
    <property type="entry name" value="Transposase_32"/>
    <property type="match status" value="1"/>
</dbReference>
<feature type="region of interest" description="Disordered" evidence="1">
    <location>
        <begin position="482"/>
        <end position="502"/>
    </location>
</feature>
<name>A0A314LBI1_NICAT</name>
<sequence length="509" mass="55824">MASKQKCSSDGNKGDGGLRRAPSREGHGKKMSEVRDSPFPMMIQVDASRSTSSAPQKQTKRKDVPTVAPSTKKKARGNGKSSKPASHSREAPLPHMAPPPSVSQEVIVDQPVVQEVEDTMRLLPAEPLNLPEFYHELVRRNWMILTGSWARNETLLREFFAQVGALSKEEQDSLSGVTIRDTWVPLNAHAFDDLLGLTAQDNGRVASALRNREANRTWAVNTVKMENSNPTWAHKGKIYKTGFNATAVAWNIFVANRLMPSKNYAEASETQTILIAAIMSKWPVDVGEIVMELREKFSMSTSAMPFPGFLTSLFEKYKVPALPSDRILPRATPTKIFQHITSDQLSKMQKSDPATSSSRPSPIAPLPNVRSASTTSFAASDATTNVAALPASTAPPTTFEAPSSSTSTPVVLSDDVKQLLAAMGSMIVDTNERLRAMTHPSDAPFPQELQSVKPPKQTIIMAPMENMLMGFAKLYRAKSSKEREAAEAKTKRGKRRTRSGKPCLIHFSL</sequence>
<feature type="compositionally biased region" description="Polar residues" evidence="1">
    <location>
        <begin position="47"/>
        <end position="57"/>
    </location>
</feature>
<gene>
    <name evidence="3" type="ORF">A4A49_05515</name>
</gene>
<keyword evidence="4" id="KW-1185">Reference proteome</keyword>
<dbReference type="Gramene" id="OIT38985">
    <property type="protein sequence ID" value="OIT38985"/>
    <property type="gene ID" value="A4A49_05515"/>
</dbReference>
<dbReference type="InterPro" id="IPR046796">
    <property type="entry name" value="Transposase_32_dom"/>
</dbReference>
<evidence type="ECO:0000313" key="4">
    <source>
        <dbReference type="Proteomes" id="UP000187609"/>
    </source>
</evidence>
<evidence type="ECO:0000259" key="2">
    <source>
        <dbReference type="Pfam" id="PF20167"/>
    </source>
</evidence>
<dbReference type="EMBL" id="MJEQ01000154">
    <property type="protein sequence ID" value="OIT38985.1"/>
    <property type="molecule type" value="Genomic_DNA"/>
</dbReference>
<feature type="domain" description="Putative plant transposon protein" evidence="2">
    <location>
        <begin position="139"/>
        <end position="320"/>
    </location>
</feature>
<protein>
    <recommendedName>
        <fullName evidence="2">Putative plant transposon protein domain-containing protein</fullName>
    </recommendedName>
</protein>
<accession>A0A314LBI1</accession>
<evidence type="ECO:0000313" key="3">
    <source>
        <dbReference type="EMBL" id="OIT38985.1"/>
    </source>
</evidence>
<feature type="region of interest" description="Disordered" evidence="1">
    <location>
        <begin position="341"/>
        <end position="375"/>
    </location>
</feature>